<dbReference type="PANTHER" id="PTHR42912:SF83">
    <property type="entry name" value="METHYLTRANSFERASE TYPE 11 DOMAIN-CONTAINING PROTEIN"/>
    <property type="match status" value="1"/>
</dbReference>
<dbReference type="InterPro" id="IPR050508">
    <property type="entry name" value="Methyltransf_Superfamily"/>
</dbReference>
<dbReference type="CDD" id="cd02440">
    <property type="entry name" value="AdoMet_MTases"/>
    <property type="match status" value="1"/>
</dbReference>
<keyword evidence="2" id="KW-0472">Membrane</keyword>
<proteinExistence type="predicted"/>
<evidence type="ECO:0000256" key="2">
    <source>
        <dbReference type="SAM" id="Phobius"/>
    </source>
</evidence>
<dbReference type="SUPFAM" id="SSF53335">
    <property type="entry name" value="S-adenosyl-L-methionine-dependent methyltransferases"/>
    <property type="match status" value="1"/>
</dbReference>
<keyword evidence="3" id="KW-0489">Methyltransferase</keyword>
<dbReference type="Pfam" id="PF13489">
    <property type="entry name" value="Methyltransf_23"/>
    <property type="match status" value="1"/>
</dbReference>
<dbReference type="Proteomes" id="UP000267821">
    <property type="component" value="Unassembled WGS sequence"/>
</dbReference>
<keyword evidence="2" id="KW-1133">Transmembrane helix</keyword>
<dbReference type="Gene3D" id="3.40.50.150">
    <property type="entry name" value="Vaccinia Virus protein VP39"/>
    <property type="match status" value="1"/>
</dbReference>
<name>A0A3N4LMC2_9PEZI</name>
<dbReference type="OrthoDB" id="416496at2759"/>
<gene>
    <name evidence="3" type="ORF">L211DRAFT_859186</name>
</gene>
<evidence type="ECO:0000256" key="1">
    <source>
        <dbReference type="SAM" id="MobiDB-lite"/>
    </source>
</evidence>
<evidence type="ECO:0000313" key="4">
    <source>
        <dbReference type="Proteomes" id="UP000267821"/>
    </source>
</evidence>
<dbReference type="STRING" id="1051890.A0A3N4LMC2"/>
<organism evidence="3 4">
    <name type="scientific">Terfezia boudieri ATCC MYA-4762</name>
    <dbReference type="NCBI Taxonomy" id="1051890"/>
    <lineage>
        <taxon>Eukaryota</taxon>
        <taxon>Fungi</taxon>
        <taxon>Dikarya</taxon>
        <taxon>Ascomycota</taxon>
        <taxon>Pezizomycotina</taxon>
        <taxon>Pezizomycetes</taxon>
        <taxon>Pezizales</taxon>
        <taxon>Pezizaceae</taxon>
        <taxon>Terfezia</taxon>
    </lineage>
</organism>
<evidence type="ECO:0000313" key="3">
    <source>
        <dbReference type="EMBL" id="RPB19085.1"/>
    </source>
</evidence>
<reference evidence="3 4" key="1">
    <citation type="journal article" date="2018" name="Nat. Ecol. Evol.">
        <title>Pezizomycetes genomes reveal the molecular basis of ectomycorrhizal truffle lifestyle.</title>
        <authorList>
            <person name="Murat C."/>
            <person name="Payen T."/>
            <person name="Noel B."/>
            <person name="Kuo A."/>
            <person name="Morin E."/>
            <person name="Chen J."/>
            <person name="Kohler A."/>
            <person name="Krizsan K."/>
            <person name="Balestrini R."/>
            <person name="Da Silva C."/>
            <person name="Montanini B."/>
            <person name="Hainaut M."/>
            <person name="Levati E."/>
            <person name="Barry K.W."/>
            <person name="Belfiori B."/>
            <person name="Cichocki N."/>
            <person name="Clum A."/>
            <person name="Dockter R.B."/>
            <person name="Fauchery L."/>
            <person name="Guy J."/>
            <person name="Iotti M."/>
            <person name="Le Tacon F."/>
            <person name="Lindquist E.A."/>
            <person name="Lipzen A."/>
            <person name="Malagnac F."/>
            <person name="Mello A."/>
            <person name="Molinier V."/>
            <person name="Miyauchi S."/>
            <person name="Poulain J."/>
            <person name="Riccioni C."/>
            <person name="Rubini A."/>
            <person name="Sitrit Y."/>
            <person name="Splivallo R."/>
            <person name="Traeger S."/>
            <person name="Wang M."/>
            <person name="Zifcakova L."/>
            <person name="Wipf D."/>
            <person name="Zambonelli A."/>
            <person name="Paolocci F."/>
            <person name="Nowrousian M."/>
            <person name="Ottonello S."/>
            <person name="Baldrian P."/>
            <person name="Spatafora J.W."/>
            <person name="Henrissat B."/>
            <person name="Nagy L.G."/>
            <person name="Aury J.M."/>
            <person name="Wincker P."/>
            <person name="Grigoriev I.V."/>
            <person name="Bonfante P."/>
            <person name="Martin F.M."/>
        </authorList>
    </citation>
    <scope>NUCLEOTIDE SEQUENCE [LARGE SCALE GENOMIC DNA]</scope>
    <source>
        <strain evidence="3 4">ATCC MYA-4762</strain>
    </source>
</reference>
<dbReference type="InParanoid" id="A0A3N4LMC2"/>
<dbReference type="EMBL" id="ML121598">
    <property type="protein sequence ID" value="RPB19085.1"/>
    <property type="molecule type" value="Genomic_DNA"/>
</dbReference>
<keyword evidence="4" id="KW-1185">Reference proteome</keyword>
<keyword evidence="2" id="KW-0812">Transmembrane</keyword>
<keyword evidence="3" id="KW-0808">Transferase</keyword>
<dbReference type="GO" id="GO:0008168">
    <property type="term" value="F:methyltransferase activity"/>
    <property type="evidence" value="ECO:0007669"/>
    <property type="project" value="UniProtKB-KW"/>
</dbReference>
<dbReference type="InterPro" id="IPR029063">
    <property type="entry name" value="SAM-dependent_MTases_sf"/>
</dbReference>
<accession>A0A3N4LMC2</accession>
<sequence length="284" mass="32294">MSNKTPTAPPQPRSKGFSHSTSSRLKRSKVPLVFTGLAVFTISAYGTQLYVSWKNIPEPSAQVSKVESQSSVSHVYDRIAKDYDSNIKLSEFWMGMPLLRRLLARKLEGHVLEVSAGTGRNIKYYPVNHCGSITLVDSSSSMLDQARRNFRERYPHYKNVRFVLQDAEAPIPSPAGQGYDRVVQTMGLCSHHSPVQLLQNLESLCKKDGGKIILLEHGRSHYDWLNKILDYGAPKHAETWGCWWNRDIEGILKESGLNVEKISRYHFGTTYWIEATPRQQERSE</sequence>
<dbReference type="PANTHER" id="PTHR42912">
    <property type="entry name" value="METHYLTRANSFERASE"/>
    <property type="match status" value="1"/>
</dbReference>
<feature type="region of interest" description="Disordered" evidence="1">
    <location>
        <begin position="1"/>
        <end position="23"/>
    </location>
</feature>
<feature type="transmembrane region" description="Helical" evidence="2">
    <location>
        <begin position="32"/>
        <end position="53"/>
    </location>
</feature>
<dbReference type="GO" id="GO:0032259">
    <property type="term" value="P:methylation"/>
    <property type="evidence" value="ECO:0007669"/>
    <property type="project" value="UniProtKB-KW"/>
</dbReference>
<dbReference type="AlphaFoldDB" id="A0A3N4LMC2"/>
<protein>
    <submittedName>
        <fullName evidence="3">S-adenosyl-L-methionine-dependent methyltransferase</fullName>
    </submittedName>
</protein>